<evidence type="ECO:0000259" key="1">
    <source>
        <dbReference type="PROSITE" id="PS50987"/>
    </source>
</evidence>
<dbReference type="RefSeq" id="WP_204919568.1">
    <property type="nucleotide sequence ID" value="NZ_BAAAQP010000003.1"/>
</dbReference>
<sequence length="121" mass="13291">MPTSSGQSEQAVFRALADPTRRALLDALYGSDGQSVSQLAARFPDMSRFGVMKHLAVLTEADLVVSSRRGRTKLHFLNPVPIAEIADRWISKYAQPFSTGLLELRDSVERAHPAPSAQERA</sequence>
<keyword evidence="2" id="KW-0238">DNA-binding</keyword>
<organism evidence="2 3">
    <name type="scientific">Microlunatus panaciterrae</name>
    <dbReference type="NCBI Taxonomy" id="400768"/>
    <lineage>
        <taxon>Bacteria</taxon>
        <taxon>Bacillati</taxon>
        <taxon>Actinomycetota</taxon>
        <taxon>Actinomycetes</taxon>
        <taxon>Propionibacteriales</taxon>
        <taxon>Propionibacteriaceae</taxon>
        <taxon>Microlunatus</taxon>
    </lineage>
</organism>
<evidence type="ECO:0000313" key="3">
    <source>
        <dbReference type="Proteomes" id="UP000704762"/>
    </source>
</evidence>
<feature type="domain" description="HTH arsR-type" evidence="1">
    <location>
        <begin position="1"/>
        <end position="97"/>
    </location>
</feature>
<dbReference type="EMBL" id="JAFBCF010000001">
    <property type="protein sequence ID" value="MBM7800282.1"/>
    <property type="molecule type" value="Genomic_DNA"/>
</dbReference>
<dbReference type="InterPro" id="IPR036388">
    <property type="entry name" value="WH-like_DNA-bd_sf"/>
</dbReference>
<dbReference type="InterPro" id="IPR011991">
    <property type="entry name" value="ArsR-like_HTH"/>
</dbReference>
<dbReference type="Pfam" id="PF12840">
    <property type="entry name" value="HTH_20"/>
    <property type="match status" value="1"/>
</dbReference>
<dbReference type="InterPro" id="IPR001845">
    <property type="entry name" value="HTH_ArsR_DNA-bd_dom"/>
</dbReference>
<protein>
    <submittedName>
        <fullName evidence="2">DNA-binding transcriptional ArsR family regulator</fullName>
    </submittedName>
</protein>
<proteinExistence type="predicted"/>
<dbReference type="PANTHER" id="PTHR38600">
    <property type="entry name" value="TRANSCRIPTIONAL REGULATORY PROTEIN"/>
    <property type="match status" value="1"/>
</dbReference>
<dbReference type="CDD" id="cd00090">
    <property type="entry name" value="HTH_ARSR"/>
    <property type="match status" value="1"/>
</dbReference>
<dbReference type="PRINTS" id="PR00778">
    <property type="entry name" value="HTHARSR"/>
</dbReference>
<dbReference type="InterPro" id="IPR036390">
    <property type="entry name" value="WH_DNA-bd_sf"/>
</dbReference>
<keyword evidence="3" id="KW-1185">Reference proteome</keyword>
<dbReference type="SMART" id="SM00418">
    <property type="entry name" value="HTH_ARSR"/>
    <property type="match status" value="1"/>
</dbReference>
<dbReference type="Proteomes" id="UP000704762">
    <property type="component" value="Unassembled WGS sequence"/>
</dbReference>
<reference evidence="2 3" key="1">
    <citation type="submission" date="2021-01" db="EMBL/GenBank/DDBJ databases">
        <title>Sequencing the genomes of 1000 actinobacteria strains.</title>
        <authorList>
            <person name="Klenk H.-P."/>
        </authorList>
    </citation>
    <scope>NUCLEOTIDE SEQUENCE [LARGE SCALE GENOMIC DNA]</scope>
    <source>
        <strain evidence="2 3">DSM 18662</strain>
    </source>
</reference>
<dbReference type="GO" id="GO:0003677">
    <property type="term" value="F:DNA binding"/>
    <property type="evidence" value="ECO:0007669"/>
    <property type="project" value="UniProtKB-KW"/>
</dbReference>
<accession>A0ABS2RMS7</accession>
<dbReference type="Gene3D" id="1.10.10.10">
    <property type="entry name" value="Winged helix-like DNA-binding domain superfamily/Winged helix DNA-binding domain"/>
    <property type="match status" value="1"/>
</dbReference>
<dbReference type="SUPFAM" id="SSF46785">
    <property type="entry name" value="Winged helix' DNA-binding domain"/>
    <property type="match status" value="1"/>
</dbReference>
<evidence type="ECO:0000313" key="2">
    <source>
        <dbReference type="EMBL" id="MBM7800282.1"/>
    </source>
</evidence>
<name>A0ABS2RMS7_9ACTN</name>
<dbReference type="PROSITE" id="PS50987">
    <property type="entry name" value="HTH_ARSR_2"/>
    <property type="match status" value="1"/>
</dbReference>
<dbReference type="PANTHER" id="PTHR38600:SF1">
    <property type="entry name" value="TRANSCRIPTIONAL REGULATORY PROTEIN"/>
    <property type="match status" value="1"/>
</dbReference>
<gene>
    <name evidence="2" type="ORF">JOE57_003203</name>
</gene>
<comment type="caution">
    <text evidence="2">The sequence shown here is derived from an EMBL/GenBank/DDBJ whole genome shotgun (WGS) entry which is preliminary data.</text>
</comment>